<accession>A0LLV7</accession>
<dbReference type="AlphaFoldDB" id="A0LLV7"/>
<dbReference type="GO" id="GO:0000160">
    <property type="term" value="P:phosphorelay signal transduction system"/>
    <property type="evidence" value="ECO:0007669"/>
    <property type="project" value="InterPro"/>
</dbReference>
<feature type="region of interest" description="Disordered" evidence="2">
    <location>
        <begin position="153"/>
        <end position="173"/>
    </location>
</feature>
<dbReference type="Pfam" id="PF00072">
    <property type="entry name" value="Response_reg"/>
    <property type="match status" value="1"/>
</dbReference>
<dbReference type="EMBL" id="CP000478">
    <property type="protein sequence ID" value="ABK18409.1"/>
    <property type="molecule type" value="Genomic_DNA"/>
</dbReference>
<evidence type="ECO:0000256" key="1">
    <source>
        <dbReference type="PROSITE-ProRule" id="PRU00169"/>
    </source>
</evidence>
<dbReference type="CDD" id="cd17557">
    <property type="entry name" value="REC_Rcp-like"/>
    <property type="match status" value="1"/>
</dbReference>
<evidence type="ECO:0000313" key="4">
    <source>
        <dbReference type="EMBL" id="ABK18409.1"/>
    </source>
</evidence>
<dbReference type="PANTHER" id="PTHR44520">
    <property type="entry name" value="RESPONSE REGULATOR RCP1-RELATED"/>
    <property type="match status" value="1"/>
</dbReference>
<feature type="modified residue" description="4-aspartylphosphate" evidence="1">
    <location>
        <position position="70"/>
    </location>
</feature>
<keyword evidence="5" id="KW-1185">Reference proteome</keyword>
<dbReference type="HOGENOM" id="CLU_000445_69_17_7"/>
<dbReference type="RefSeq" id="WP_011699576.1">
    <property type="nucleotide sequence ID" value="NC_008554.1"/>
</dbReference>
<evidence type="ECO:0000313" key="5">
    <source>
        <dbReference type="Proteomes" id="UP000001784"/>
    </source>
</evidence>
<dbReference type="PROSITE" id="PS50110">
    <property type="entry name" value="RESPONSE_REGULATORY"/>
    <property type="match status" value="1"/>
</dbReference>
<keyword evidence="1" id="KW-0597">Phosphoprotein</keyword>
<dbReference type="Proteomes" id="UP000001784">
    <property type="component" value="Chromosome"/>
</dbReference>
<feature type="compositionally biased region" description="Polar residues" evidence="2">
    <location>
        <begin position="159"/>
        <end position="173"/>
    </location>
</feature>
<dbReference type="eggNOG" id="COG0784">
    <property type="taxonomic scope" value="Bacteria"/>
</dbReference>
<dbReference type="PANTHER" id="PTHR44520:SF2">
    <property type="entry name" value="RESPONSE REGULATOR RCP1"/>
    <property type="match status" value="1"/>
</dbReference>
<dbReference type="InParanoid" id="A0LLV7"/>
<dbReference type="InterPro" id="IPR001789">
    <property type="entry name" value="Sig_transdc_resp-reg_receiver"/>
</dbReference>
<reference evidence="4 5" key="1">
    <citation type="submission" date="2006-10" db="EMBL/GenBank/DDBJ databases">
        <title>Complete sequence of Syntrophobacter fumaroxidans MPOB.</title>
        <authorList>
            <consortium name="US DOE Joint Genome Institute"/>
            <person name="Copeland A."/>
            <person name="Lucas S."/>
            <person name="Lapidus A."/>
            <person name="Barry K."/>
            <person name="Detter J.C."/>
            <person name="Glavina del Rio T."/>
            <person name="Hammon N."/>
            <person name="Israni S."/>
            <person name="Pitluck S."/>
            <person name="Goltsman E.G."/>
            <person name="Martinez M."/>
            <person name="Schmutz J."/>
            <person name="Larimer F."/>
            <person name="Land M."/>
            <person name="Hauser L."/>
            <person name="Kyrpides N."/>
            <person name="Kim E."/>
            <person name="Boone D.R."/>
            <person name="Brockman F."/>
            <person name="Culley D."/>
            <person name="Ferry J."/>
            <person name="Gunsalus R."/>
            <person name="McInerney M.J."/>
            <person name="Morrison M."/>
            <person name="Plugge C."/>
            <person name="Rohlin L."/>
            <person name="Scholten J."/>
            <person name="Sieber J."/>
            <person name="Stams A.J.M."/>
            <person name="Worm P."/>
            <person name="Henstra A.M."/>
            <person name="Richardson P."/>
        </authorList>
    </citation>
    <scope>NUCLEOTIDE SEQUENCE [LARGE SCALE GENOMIC DNA]</scope>
    <source>
        <strain evidence="5">DSM 10017 / MPOB</strain>
    </source>
</reference>
<dbReference type="SMART" id="SM00448">
    <property type="entry name" value="REC"/>
    <property type="match status" value="1"/>
</dbReference>
<dbReference type="InterPro" id="IPR052893">
    <property type="entry name" value="TCS_response_regulator"/>
</dbReference>
<feature type="domain" description="Response regulatory" evidence="3">
    <location>
        <begin position="9"/>
        <end position="137"/>
    </location>
</feature>
<sequence>MSGKQKRFTILMADDDEDDCMLVRDAFNENRLRNALHCVRDGEALMDYLCRRGAYSDESLAPLPDLILLDLNMPKKDGREALREIKSNPALRRIPVVVLTTSIRDEDICQSYDMGANSYITKPLSFDELVTAIERLGNYWFGTVTLHLGKKKQREELNGCSSPGASPRSRGQG</sequence>
<evidence type="ECO:0000256" key="2">
    <source>
        <dbReference type="SAM" id="MobiDB-lite"/>
    </source>
</evidence>
<dbReference type="KEGG" id="sfu:Sfum_2731"/>
<evidence type="ECO:0000259" key="3">
    <source>
        <dbReference type="PROSITE" id="PS50110"/>
    </source>
</evidence>
<name>A0LLV7_SYNFM</name>
<dbReference type="Gene3D" id="3.40.50.2300">
    <property type="match status" value="1"/>
</dbReference>
<organism evidence="4 5">
    <name type="scientific">Syntrophobacter fumaroxidans (strain DSM 10017 / MPOB)</name>
    <dbReference type="NCBI Taxonomy" id="335543"/>
    <lineage>
        <taxon>Bacteria</taxon>
        <taxon>Pseudomonadati</taxon>
        <taxon>Thermodesulfobacteriota</taxon>
        <taxon>Syntrophobacteria</taxon>
        <taxon>Syntrophobacterales</taxon>
        <taxon>Syntrophobacteraceae</taxon>
        <taxon>Syntrophobacter</taxon>
    </lineage>
</organism>
<dbReference type="SUPFAM" id="SSF52172">
    <property type="entry name" value="CheY-like"/>
    <property type="match status" value="1"/>
</dbReference>
<dbReference type="InterPro" id="IPR011006">
    <property type="entry name" value="CheY-like_superfamily"/>
</dbReference>
<proteinExistence type="predicted"/>
<protein>
    <submittedName>
        <fullName evidence="4">Response regulator receiver protein</fullName>
    </submittedName>
</protein>
<gene>
    <name evidence="4" type="ordered locus">Sfum_2731</name>
</gene>
<dbReference type="STRING" id="335543.Sfum_2731"/>